<dbReference type="SMART" id="SM00501">
    <property type="entry name" value="BRIGHT"/>
    <property type="match status" value="1"/>
</dbReference>
<dbReference type="PANTHER" id="PTHR46410">
    <property type="entry name" value="AT-RICH INTERACTIVE DOMAIN-CONTAINING PROTEIN 2"/>
    <property type="match status" value="1"/>
</dbReference>
<dbReference type="SUPFAM" id="SSF46774">
    <property type="entry name" value="ARID-like"/>
    <property type="match status" value="1"/>
</dbReference>
<feature type="domain" description="ARID" evidence="1">
    <location>
        <begin position="47"/>
        <end position="140"/>
    </location>
</feature>
<protein>
    <submittedName>
        <fullName evidence="2">AT-rich interactive domain-containing protein</fullName>
    </submittedName>
</protein>
<proteinExistence type="predicted"/>
<dbReference type="EMBL" id="JARAOO010000010">
    <property type="protein sequence ID" value="KAJ7952278.1"/>
    <property type="molecule type" value="Genomic_DNA"/>
</dbReference>
<accession>A0AAD7L666</accession>
<dbReference type="AlphaFoldDB" id="A0AAD7L666"/>
<organism evidence="2 3">
    <name type="scientific">Quillaja saponaria</name>
    <name type="common">Soap bark tree</name>
    <dbReference type="NCBI Taxonomy" id="32244"/>
    <lineage>
        <taxon>Eukaryota</taxon>
        <taxon>Viridiplantae</taxon>
        <taxon>Streptophyta</taxon>
        <taxon>Embryophyta</taxon>
        <taxon>Tracheophyta</taxon>
        <taxon>Spermatophyta</taxon>
        <taxon>Magnoliopsida</taxon>
        <taxon>eudicotyledons</taxon>
        <taxon>Gunneridae</taxon>
        <taxon>Pentapetalae</taxon>
        <taxon>rosids</taxon>
        <taxon>fabids</taxon>
        <taxon>Fabales</taxon>
        <taxon>Quillajaceae</taxon>
        <taxon>Quillaja</taxon>
    </lineage>
</organism>
<reference evidence="2" key="1">
    <citation type="journal article" date="2023" name="Science">
        <title>Elucidation of the pathway for biosynthesis of saponin adjuvants from the soapbark tree.</title>
        <authorList>
            <person name="Reed J."/>
            <person name="Orme A."/>
            <person name="El-Demerdash A."/>
            <person name="Owen C."/>
            <person name="Martin L.B.B."/>
            <person name="Misra R.C."/>
            <person name="Kikuchi S."/>
            <person name="Rejzek M."/>
            <person name="Martin A.C."/>
            <person name="Harkess A."/>
            <person name="Leebens-Mack J."/>
            <person name="Louveau T."/>
            <person name="Stephenson M.J."/>
            <person name="Osbourn A."/>
        </authorList>
    </citation>
    <scope>NUCLEOTIDE SEQUENCE</scope>
    <source>
        <strain evidence="2">S10</strain>
    </source>
</reference>
<dbReference type="SMART" id="SM01014">
    <property type="entry name" value="ARID"/>
    <property type="match status" value="1"/>
</dbReference>
<evidence type="ECO:0000313" key="3">
    <source>
        <dbReference type="Proteomes" id="UP001163823"/>
    </source>
</evidence>
<keyword evidence="3" id="KW-1185">Reference proteome</keyword>
<dbReference type="PROSITE" id="PS51011">
    <property type="entry name" value="ARID"/>
    <property type="match status" value="1"/>
</dbReference>
<dbReference type="InterPro" id="IPR001606">
    <property type="entry name" value="ARID_dom"/>
</dbReference>
<gene>
    <name evidence="2" type="ORF">O6P43_024157</name>
</gene>
<dbReference type="PANTHER" id="PTHR46410:SF18">
    <property type="entry name" value="AT-RICH INTERACTIVE DOMAIN-CONTAINING PROTEIN 2"/>
    <property type="match status" value="1"/>
</dbReference>
<dbReference type="KEGG" id="qsa:O6P43_024157"/>
<dbReference type="Gene3D" id="1.10.150.60">
    <property type="entry name" value="ARID DNA-binding domain"/>
    <property type="match status" value="1"/>
</dbReference>
<sequence length="531" mass="61419">MAGWSSLTNGSGLDCFEIGGSCQGNSCFLTLDHLVNDGSHDSNDYKVKQKRLFYKILSVYLKESSSKGLFRPLPVMLGDGKHLDLYKLFRSVKEKGGFILVSKKGLWATVVEELNLDLEILALVKLTYDKYLNDLEGWFRKNCGGKNFKHGHYGCSESSKFLPFELEKEFRGLLSVGLGHKTKWKCDEHVHFESKRIGKYNDGHIQKSDSSLLDIENEHIICEDVRNTQSDDDEKKFNHHENDVVILDYRVAKEFDNRKRKREASSGMLNWVRRITNHPLDPSFEPIPDPSKWNEYEGKELWGQALRAREALLMKRHVKSNCERSLLQKLKMHPAMYEDDVVDTHQPTRKLRCSERLPTLVKTHLCSCCNSCSATTRKFPWLVNKEVGSSPMKRPHEMVNLLDLKPIDDPSGDNHLEKQVSVGPLHQAEVPVWIGVVSESDSKWIGTQIWPLKNRERNDMIKGYPIGKGRQEMCSCQFKCSVECVRFHVNERRIKLKLELGSAFFYWRFDCMGEEVLLQWTTEEERRFKAK</sequence>
<evidence type="ECO:0000259" key="1">
    <source>
        <dbReference type="PROSITE" id="PS51011"/>
    </source>
</evidence>
<dbReference type="CDD" id="cd16100">
    <property type="entry name" value="ARID"/>
    <property type="match status" value="1"/>
</dbReference>
<dbReference type="Proteomes" id="UP001163823">
    <property type="component" value="Chromosome 10"/>
</dbReference>
<dbReference type="InterPro" id="IPR036431">
    <property type="entry name" value="ARID_dom_sf"/>
</dbReference>
<comment type="caution">
    <text evidence="2">The sequence shown here is derived from an EMBL/GenBank/DDBJ whole genome shotgun (WGS) entry which is preliminary data.</text>
</comment>
<evidence type="ECO:0000313" key="2">
    <source>
        <dbReference type="EMBL" id="KAJ7952278.1"/>
    </source>
</evidence>
<name>A0AAD7L666_QUISA</name>
<dbReference type="Pfam" id="PF01388">
    <property type="entry name" value="ARID"/>
    <property type="match status" value="1"/>
</dbReference>
<dbReference type="GO" id="GO:0003677">
    <property type="term" value="F:DNA binding"/>
    <property type="evidence" value="ECO:0007669"/>
    <property type="project" value="InterPro"/>
</dbReference>